<dbReference type="GO" id="GO:0030313">
    <property type="term" value="C:cell envelope"/>
    <property type="evidence" value="ECO:0007669"/>
    <property type="project" value="UniProtKB-SubCell"/>
</dbReference>
<name>A0AAJ5W7G1_9SPHI</name>
<protein>
    <submittedName>
        <fullName evidence="6">TlpA disulfide reductase family protein</fullName>
    </submittedName>
</protein>
<keyword evidence="2" id="KW-0201">Cytochrome c-type biogenesis</keyword>
<dbReference type="GO" id="GO:0017004">
    <property type="term" value="P:cytochrome complex assembly"/>
    <property type="evidence" value="ECO:0007669"/>
    <property type="project" value="UniProtKB-KW"/>
</dbReference>
<evidence type="ECO:0000259" key="5">
    <source>
        <dbReference type="PROSITE" id="PS51352"/>
    </source>
</evidence>
<organism evidence="6 7">
    <name type="scientific">Candidatus Pedobacter colombiensis</name>
    <dbReference type="NCBI Taxonomy" id="3121371"/>
    <lineage>
        <taxon>Bacteria</taxon>
        <taxon>Pseudomonadati</taxon>
        <taxon>Bacteroidota</taxon>
        <taxon>Sphingobacteriia</taxon>
        <taxon>Sphingobacteriales</taxon>
        <taxon>Sphingobacteriaceae</taxon>
        <taxon>Pedobacter</taxon>
    </lineage>
</organism>
<evidence type="ECO:0000313" key="6">
    <source>
        <dbReference type="EMBL" id="WEK18475.1"/>
    </source>
</evidence>
<accession>A0AAJ5W7G1</accession>
<dbReference type="GO" id="GO:0016491">
    <property type="term" value="F:oxidoreductase activity"/>
    <property type="evidence" value="ECO:0007669"/>
    <property type="project" value="InterPro"/>
</dbReference>
<feature type="domain" description="Thioredoxin" evidence="5">
    <location>
        <begin position="314"/>
        <end position="448"/>
    </location>
</feature>
<dbReference type="InterPro" id="IPR013740">
    <property type="entry name" value="Redoxin"/>
</dbReference>
<keyword evidence="3" id="KW-1015">Disulfide bond</keyword>
<dbReference type="EMBL" id="CP119313">
    <property type="protein sequence ID" value="WEK18475.1"/>
    <property type="molecule type" value="Genomic_DNA"/>
</dbReference>
<dbReference type="PROSITE" id="PS51352">
    <property type="entry name" value="THIOREDOXIN_2"/>
    <property type="match status" value="1"/>
</dbReference>
<dbReference type="Pfam" id="PF08534">
    <property type="entry name" value="Redoxin"/>
    <property type="match status" value="1"/>
</dbReference>
<reference evidence="6" key="1">
    <citation type="submission" date="2023-03" db="EMBL/GenBank/DDBJ databases">
        <title>Andean soil-derived lignocellulolytic bacterial consortium as a source of novel taxa and putative plastic-active enzymes.</title>
        <authorList>
            <person name="Diaz-Garcia L."/>
            <person name="Chuvochina M."/>
            <person name="Feuerriegel G."/>
            <person name="Bunk B."/>
            <person name="Sproer C."/>
            <person name="Streit W.R."/>
            <person name="Rodriguez L.M."/>
            <person name="Overmann J."/>
            <person name="Jimenez D.J."/>
        </authorList>
    </citation>
    <scope>NUCLEOTIDE SEQUENCE</scope>
    <source>
        <strain evidence="6">MAG 3858</strain>
    </source>
</reference>
<evidence type="ECO:0000256" key="3">
    <source>
        <dbReference type="ARBA" id="ARBA00023157"/>
    </source>
</evidence>
<dbReference type="InterPro" id="IPR013766">
    <property type="entry name" value="Thioredoxin_domain"/>
</dbReference>
<sequence length="460" mass="51773">MRIIKKIHKQVILLFCGVLFAFQGFATAGIVTGIKGSFKGLEGTKLVIYNRESPRTIKGSDAVTSNGLFNFSLNLDMAGFYVISSNSEPLNKLEMYLKPGDQLTINLLNGQFTFSGKGSLLNQFLYENSKDNPYQQAGNITLAQTYINRVNAINISTNVEVIRNKALLLGNEQGLYLDQVFGPIIESKYHGSSNDILVADMNDLNISLVPEMMVYPNWWQTLTELMYARMNAGQLKIKNINTWVADFGNAIENQKLREAFMLVLLDNSVNMGDFRNIQAEMNAALPLIKNPGNMAKVTAMKAKEERNMKIFEYAPAKTDMSAFTFQDLKGKQVSIADFKGKLIYVDIWNTGCKPCIAEMPFLNKLEHEMDGKDIVFLSISCDYSIDLWKKSLQKRNVGSDHHLIMDSKKDTFFDKIGKSGIPRFVILDQEGKVLDNNACKRPSNPLLKIYLTELITNLNK</sequence>
<dbReference type="PANTHER" id="PTHR42852:SF6">
    <property type="entry name" value="THIOL:DISULFIDE INTERCHANGE PROTEIN DSBE"/>
    <property type="match status" value="1"/>
</dbReference>
<dbReference type="InterPro" id="IPR050553">
    <property type="entry name" value="Thioredoxin_ResA/DsbE_sf"/>
</dbReference>
<dbReference type="Gene3D" id="3.40.30.10">
    <property type="entry name" value="Glutaredoxin"/>
    <property type="match status" value="1"/>
</dbReference>
<evidence type="ECO:0000256" key="1">
    <source>
        <dbReference type="ARBA" id="ARBA00004196"/>
    </source>
</evidence>
<evidence type="ECO:0000256" key="2">
    <source>
        <dbReference type="ARBA" id="ARBA00022748"/>
    </source>
</evidence>
<evidence type="ECO:0000256" key="4">
    <source>
        <dbReference type="ARBA" id="ARBA00023284"/>
    </source>
</evidence>
<comment type="subcellular location">
    <subcellularLocation>
        <location evidence="1">Cell envelope</location>
    </subcellularLocation>
</comment>
<dbReference type="InterPro" id="IPR036249">
    <property type="entry name" value="Thioredoxin-like_sf"/>
</dbReference>
<gene>
    <name evidence="6" type="ORF">P0Y49_16925</name>
</gene>
<dbReference type="Proteomes" id="UP001214530">
    <property type="component" value="Chromosome"/>
</dbReference>
<evidence type="ECO:0000313" key="7">
    <source>
        <dbReference type="Proteomes" id="UP001214530"/>
    </source>
</evidence>
<dbReference type="CDD" id="cd02966">
    <property type="entry name" value="TlpA_like_family"/>
    <property type="match status" value="1"/>
</dbReference>
<dbReference type="PANTHER" id="PTHR42852">
    <property type="entry name" value="THIOL:DISULFIDE INTERCHANGE PROTEIN DSBE"/>
    <property type="match status" value="1"/>
</dbReference>
<proteinExistence type="predicted"/>
<dbReference type="AlphaFoldDB" id="A0AAJ5W7G1"/>
<keyword evidence="4" id="KW-0676">Redox-active center</keyword>
<dbReference type="SUPFAM" id="SSF52833">
    <property type="entry name" value="Thioredoxin-like"/>
    <property type="match status" value="1"/>
</dbReference>